<evidence type="ECO:0000313" key="2">
    <source>
        <dbReference type="EMBL" id="HFI91656.1"/>
    </source>
</evidence>
<dbReference type="SUPFAM" id="SSF160904">
    <property type="entry name" value="Jann2411-like"/>
    <property type="match status" value="1"/>
</dbReference>
<sequence length="204" mass="24031">MEKWKFVGGNIAIDFVNSIGGRNENGIDNYTIRDEKFNSYEDIVDWAKEIGIISTTVSKKLITSASENSKEANKIFERAILLREALYRIFRHWIEEKKPSAEDMEILNKECSIARENQELIFSSNKFIWDFKFEDHNLNIILWKVALSAAELLTSERLSRLKRCPGEDCGWLFIDMSKNQSRQWCDMKDCGNFEKVRRFREKQK</sequence>
<dbReference type="Gene3D" id="1.10.3300.10">
    <property type="entry name" value="Jann2411-like domain"/>
    <property type="match status" value="1"/>
</dbReference>
<protein>
    <recommendedName>
        <fullName evidence="1">Zinc finger CGNR domain-containing protein</fullName>
    </recommendedName>
</protein>
<accession>A0A7V2ZKM0</accession>
<organism evidence="2">
    <name type="scientific">Ignavibacterium album</name>
    <dbReference type="NCBI Taxonomy" id="591197"/>
    <lineage>
        <taxon>Bacteria</taxon>
        <taxon>Pseudomonadati</taxon>
        <taxon>Ignavibacteriota</taxon>
        <taxon>Ignavibacteria</taxon>
        <taxon>Ignavibacteriales</taxon>
        <taxon>Ignavibacteriaceae</taxon>
        <taxon>Ignavibacterium</taxon>
    </lineage>
</organism>
<feature type="domain" description="Zinc finger CGNR" evidence="1">
    <location>
        <begin position="160"/>
        <end position="202"/>
    </location>
</feature>
<dbReference type="Pfam" id="PF11706">
    <property type="entry name" value="zf-CGNR"/>
    <property type="match status" value="1"/>
</dbReference>
<dbReference type="Pfam" id="PF07336">
    <property type="entry name" value="ABATE"/>
    <property type="match status" value="1"/>
</dbReference>
<dbReference type="AlphaFoldDB" id="A0A7V2ZKM0"/>
<name>A0A7V2ZKM0_9BACT</name>
<dbReference type="EMBL" id="DSUJ01000008">
    <property type="protein sequence ID" value="HFI91656.1"/>
    <property type="molecule type" value="Genomic_DNA"/>
</dbReference>
<evidence type="ECO:0000259" key="1">
    <source>
        <dbReference type="Pfam" id="PF11706"/>
    </source>
</evidence>
<proteinExistence type="predicted"/>
<dbReference type="InterPro" id="IPR023286">
    <property type="entry name" value="ABATE_dom_sf"/>
</dbReference>
<dbReference type="InterPro" id="IPR021005">
    <property type="entry name" value="Znf_CGNR"/>
</dbReference>
<comment type="caution">
    <text evidence="2">The sequence shown here is derived from an EMBL/GenBank/DDBJ whole genome shotgun (WGS) entry which is preliminary data.</text>
</comment>
<dbReference type="InterPro" id="IPR010852">
    <property type="entry name" value="ABATE"/>
</dbReference>
<dbReference type="PANTHER" id="PTHR35525">
    <property type="entry name" value="BLL6575 PROTEIN"/>
    <property type="match status" value="1"/>
</dbReference>
<dbReference type="PANTHER" id="PTHR35525:SF3">
    <property type="entry name" value="BLL6575 PROTEIN"/>
    <property type="match status" value="1"/>
</dbReference>
<gene>
    <name evidence="2" type="ORF">ENS31_09055</name>
</gene>
<reference evidence="2" key="1">
    <citation type="journal article" date="2020" name="mSystems">
        <title>Genome- and Community-Level Interaction Insights into Carbon Utilization and Element Cycling Functions of Hydrothermarchaeota in Hydrothermal Sediment.</title>
        <authorList>
            <person name="Zhou Z."/>
            <person name="Liu Y."/>
            <person name="Xu W."/>
            <person name="Pan J."/>
            <person name="Luo Z.H."/>
            <person name="Li M."/>
        </authorList>
    </citation>
    <scope>NUCLEOTIDE SEQUENCE [LARGE SCALE GENOMIC DNA]</scope>
    <source>
        <strain evidence="2">SpSt-479</strain>
    </source>
</reference>